<dbReference type="Proteomes" id="UP000309676">
    <property type="component" value="Unassembled WGS sequence"/>
</dbReference>
<evidence type="ECO:0000313" key="2">
    <source>
        <dbReference type="Proteomes" id="UP000309676"/>
    </source>
</evidence>
<protein>
    <submittedName>
        <fullName evidence="1">Uncharacterized protein</fullName>
    </submittedName>
</protein>
<dbReference type="RefSeq" id="WP_138191537.1">
    <property type="nucleotide sequence ID" value="NZ_VCIW01000001.1"/>
</dbReference>
<organism evidence="1 2">
    <name type="scientific">Paenibacillus antri</name>
    <dbReference type="NCBI Taxonomy" id="2582848"/>
    <lineage>
        <taxon>Bacteria</taxon>
        <taxon>Bacillati</taxon>
        <taxon>Bacillota</taxon>
        <taxon>Bacilli</taxon>
        <taxon>Bacillales</taxon>
        <taxon>Paenibacillaceae</taxon>
        <taxon>Paenibacillus</taxon>
    </lineage>
</organism>
<keyword evidence="2" id="KW-1185">Reference proteome</keyword>
<comment type="caution">
    <text evidence="1">The sequence shown here is derived from an EMBL/GenBank/DDBJ whole genome shotgun (WGS) entry which is preliminary data.</text>
</comment>
<evidence type="ECO:0000313" key="1">
    <source>
        <dbReference type="EMBL" id="TLS53931.1"/>
    </source>
</evidence>
<dbReference type="EMBL" id="VCIW01000001">
    <property type="protein sequence ID" value="TLS53931.1"/>
    <property type="molecule type" value="Genomic_DNA"/>
</dbReference>
<sequence>MSAQKKEVADQFGVSLMENIICYEVVFLKTPELFELEYLFECDAQLSEDGIPWQYTSVSFYVIRDKVKAEFDFEEASRSGQIRLYLYEEELTKIILENIKDITIRKSNDFESLVLEFDEENYVKPLVLQTKPRINMTWGTSLELRR</sequence>
<dbReference type="OrthoDB" id="2628693at2"/>
<accession>A0A5R9GDT9</accession>
<reference evidence="1 2" key="1">
    <citation type="submission" date="2019-05" db="EMBL/GenBank/DDBJ databases">
        <authorList>
            <person name="Narsing Rao M.P."/>
            <person name="Li W.J."/>
        </authorList>
    </citation>
    <scope>NUCLEOTIDE SEQUENCE [LARGE SCALE GENOMIC DNA]</scope>
    <source>
        <strain evidence="1 2">SYSU_K30003</strain>
    </source>
</reference>
<dbReference type="AlphaFoldDB" id="A0A5R9GDT9"/>
<name>A0A5R9GDT9_9BACL</name>
<gene>
    <name evidence="1" type="ORF">FE782_00835</name>
</gene>
<proteinExistence type="predicted"/>